<keyword evidence="3" id="KW-1185">Reference proteome</keyword>
<dbReference type="EMBL" id="JANPWB010000012">
    <property type="protein sequence ID" value="KAJ1116754.1"/>
    <property type="molecule type" value="Genomic_DNA"/>
</dbReference>
<evidence type="ECO:0000313" key="3">
    <source>
        <dbReference type="Proteomes" id="UP001066276"/>
    </source>
</evidence>
<accession>A0AAV7NNT7</accession>
<sequence>MKDAKDPEISAFPEARNEGETPEGGKTHLGGGAGAGQPLKGNAAAGKEPHQKADCPNQAPGGAWLTQVYGRVFD</sequence>
<dbReference type="Proteomes" id="UP001066276">
    <property type="component" value="Chromosome 8"/>
</dbReference>
<evidence type="ECO:0000256" key="1">
    <source>
        <dbReference type="SAM" id="MobiDB-lite"/>
    </source>
</evidence>
<proteinExistence type="predicted"/>
<evidence type="ECO:0000313" key="2">
    <source>
        <dbReference type="EMBL" id="KAJ1116754.1"/>
    </source>
</evidence>
<dbReference type="AlphaFoldDB" id="A0AAV7NNT7"/>
<comment type="caution">
    <text evidence="2">The sequence shown here is derived from an EMBL/GenBank/DDBJ whole genome shotgun (WGS) entry which is preliminary data.</text>
</comment>
<protein>
    <submittedName>
        <fullName evidence="2">Uncharacterized protein</fullName>
    </submittedName>
</protein>
<gene>
    <name evidence="2" type="ORF">NDU88_004960</name>
</gene>
<feature type="region of interest" description="Disordered" evidence="1">
    <location>
        <begin position="1"/>
        <end position="62"/>
    </location>
</feature>
<feature type="compositionally biased region" description="Basic and acidic residues" evidence="1">
    <location>
        <begin position="15"/>
        <end position="26"/>
    </location>
</feature>
<reference evidence="2" key="1">
    <citation type="journal article" date="2022" name="bioRxiv">
        <title>Sequencing and chromosome-scale assembly of the giantPleurodeles waltlgenome.</title>
        <authorList>
            <person name="Brown T."/>
            <person name="Elewa A."/>
            <person name="Iarovenko S."/>
            <person name="Subramanian E."/>
            <person name="Araus A.J."/>
            <person name="Petzold A."/>
            <person name="Susuki M."/>
            <person name="Suzuki K.-i.T."/>
            <person name="Hayashi T."/>
            <person name="Toyoda A."/>
            <person name="Oliveira C."/>
            <person name="Osipova E."/>
            <person name="Leigh N.D."/>
            <person name="Simon A."/>
            <person name="Yun M.H."/>
        </authorList>
    </citation>
    <scope>NUCLEOTIDE SEQUENCE</scope>
    <source>
        <strain evidence="2">20211129_DDA</strain>
        <tissue evidence="2">Liver</tissue>
    </source>
</reference>
<name>A0AAV7NNT7_PLEWA</name>
<organism evidence="2 3">
    <name type="scientific">Pleurodeles waltl</name>
    <name type="common">Iberian ribbed newt</name>
    <dbReference type="NCBI Taxonomy" id="8319"/>
    <lineage>
        <taxon>Eukaryota</taxon>
        <taxon>Metazoa</taxon>
        <taxon>Chordata</taxon>
        <taxon>Craniata</taxon>
        <taxon>Vertebrata</taxon>
        <taxon>Euteleostomi</taxon>
        <taxon>Amphibia</taxon>
        <taxon>Batrachia</taxon>
        <taxon>Caudata</taxon>
        <taxon>Salamandroidea</taxon>
        <taxon>Salamandridae</taxon>
        <taxon>Pleurodelinae</taxon>
        <taxon>Pleurodeles</taxon>
    </lineage>
</organism>